<organism evidence="1 2">
    <name type="scientific">Hallella bergensis DSM 17361</name>
    <dbReference type="NCBI Taxonomy" id="585502"/>
    <lineage>
        <taxon>Bacteria</taxon>
        <taxon>Pseudomonadati</taxon>
        <taxon>Bacteroidota</taxon>
        <taxon>Bacteroidia</taxon>
        <taxon>Bacteroidales</taxon>
        <taxon>Prevotellaceae</taxon>
        <taxon>Hallella</taxon>
    </lineage>
</organism>
<comment type="caution">
    <text evidence="1">The sequence shown here is derived from an EMBL/GenBank/DDBJ whole genome shotgun (WGS) entry which is preliminary data.</text>
</comment>
<name>D1PWJ9_9BACT</name>
<evidence type="ECO:0000313" key="1">
    <source>
        <dbReference type="EMBL" id="EFA44261.1"/>
    </source>
</evidence>
<dbReference type="EMBL" id="ACKS01000057">
    <property type="protein sequence ID" value="EFA44261.1"/>
    <property type="molecule type" value="Genomic_DNA"/>
</dbReference>
<sequence>MESCLCIDKKRYAITPHIRVTGNAGVSKRTLVYHYPYMGIKSTKQ</sequence>
<keyword evidence="2" id="KW-1185">Reference proteome</keyword>
<dbReference type="HOGENOM" id="CLU_3203414_0_0_10"/>
<gene>
    <name evidence="1" type="ORF">HMPREF0645_1334</name>
</gene>
<reference evidence="1 2" key="1">
    <citation type="submission" date="2009-10" db="EMBL/GenBank/DDBJ databases">
        <authorList>
            <person name="Qin X."/>
            <person name="Bachman B."/>
            <person name="Battles P."/>
            <person name="Bell A."/>
            <person name="Bess C."/>
            <person name="Bickham C."/>
            <person name="Chaboub L."/>
            <person name="Chen D."/>
            <person name="Coyle M."/>
            <person name="Deiros D.R."/>
            <person name="Dinh H."/>
            <person name="Forbes L."/>
            <person name="Fowler G."/>
            <person name="Francisco L."/>
            <person name="Fu Q."/>
            <person name="Gubbala S."/>
            <person name="Hale W."/>
            <person name="Han Y."/>
            <person name="Hemphill L."/>
            <person name="Highlander S.K."/>
            <person name="Hirani K."/>
            <person name="Hogues M."/>
            <person name="Jackson L."/>
            <person name="Jakkamsetti A."/>
            <person name="Javaid M."/>
            <person name="Jiang H."/>
            <person name="Korchina V."/>
            <person name="Kovar C."/>
            <person name="Lara F."/>
            <person name="Lee S."/>
            <person name="Mata R."/>
            <person name="Mathew T."/>
            <person name="Moen C."/>
            <person name="Morales K."/>
            <person name="Munidasa M."/>
            <person name="Nazareth L."/>
            <person name="Ngo R."/>
            <person name="Nguyen L."/>
            <person name="Okwuonu G."/>
            <person name="Ongeri F."/>
            <person name="Patil S."/>
            <person name="Petrosino J."/>
            <person name="Pham C."/>
            <person name="Pham P."/>
            <person name="Pu L.-L."/>
            <person name="Puazo M."/>
            <person name="Raj R."/>
            <person name="Reid J."/>
            <person name="Rouhana J."/>
            <person name="Saada N."/>
            <person name="Shang Y."/>
            <person name="Simmons D."/>
            <person name="Thornton R."/>
            <person name="Warren J."/>
            <person name="Weissenberger G."/>
            <person name="Zhang J."/>
            <person name="Zhang L."/>
            <person name="Zhou C."/>
            <person name="Zhu D."/>
            <person name="Muzny D."/>
            <person name="Worley K."/>
            <person name="Gibbs R."/>
        </authorList>
    </citation>
    <scope>NUCLEOTIDE SEQUENCE [LARGE SCALE GENOMIC DNA]</scope>
    <source>
        <strain evidence="1 2">DSM 17361</strain>
    </source>
</reference>
<dbReference type="Proteomes" id="UP000003160">
    <property type="component" value="Unassembled WGS sequence"/>
</dbReference>
<accession>D1PWJ9</accession>
<dbReference type="AlphaFoldDB" id="D1PWJ9"/>
<protein>
    <submittedName>
        <fullName evidence="1">Uncharacterized protein</fullName>
    </submittedName>
</protein>
<evidence type="ECO:0000313" key="2">
    <source>
        <dbReference type="Proteomes" id="UP000003160"/>
    </source>
</evidence>
<proteinExistence type="predicted"/>